<organism evidence="2 3">
    <name type="scientific">Deinococcus roseus</name>
    <dbReference type="NCBI Taxonomy" id="392414"/>
    <lineage>
        <taxon>Bacteria</taxon>
        <taxon>Thermotogati</taxon>
        <taxon>Deinococcota</taxon>
        <taxon>Deinococci</taxon>
        <taxon>Deinococcales</taxon>
        <taxon>Deinococcaceae</taxon>
        <taxon>Deinococcus</taxon>
    </lineage>
</organism>
<feature type="compositionally biased region" description="Basic and acidic residues" evidence="1">
    <location>
        <begin position="76"/>
        <end position="86"/>
    </location>
</feature>
<comment type="caution">
    <text evidence="2">The sequence shown here is derived from an EMBL/GenBank/DDBJ whole genome shotgun (WGS) entry which is preliminary data.</text>
</comment>
<evidence type="ECO:0000313" key="3">
    <source>
        <dbReference type="Proteomes" id="UP000632222"/>
    </source>
</evidence>
<name>A0ABQ2CY06_9DEIO</name>
<sequence>MRTMVKLRLWVQLLAAVLFLLQVPLHLKHEMLSAAVQSAAQNGLAEQPETVLQAHQHMHHNMHHAGAQPAKNAASHPDHSSKHQNHDCSCCMPMVSEAPASQKLPDSQKLQTQAMECPLVFGKNVALRPKARAPPSGSI</sequence>
<proteinExistence type="predicted"/>
<keyword evidence="3" id="KW-1185">Reference proteome</keyword>
<evidence type="ECO:0000256" key="1">
    <source>
        <dbReference type="SAM" id="MobiDB-lite"/>
    </source>
</evidence>
<feature type="region of interest" description="Disordered" evidence="1">
    <location>
        <begin position="58"/>
        <end position="87"/>
    </location>
</feature>
<evidence type="ECO:0008006" key="4">
    <source>
        <dbReference type="Google" id="ProtNLM"/>
    </source>
</evidence>
<evidence type="ECO:0000313" key="2">
    <source>
        <dbReference type="EMBL" id="GGJ31784.1"/>
    </source>
</evidence>
<accession>A0ABQ2CY06</accession>
<dbReference type="EMBL" id="BMOD01000005">
    <property type="protein sequence ID" value="GGJ31784.1"/>
    <property type="molecule type" value="Genomic_DNA"/>
</dbReference>
<protein>
    <recommendedName>
        <fullName evidence="4">DUF2946 domain-containing protein</fullName>
    </recommendedName>
</protein>
<gene>
    <name evidence="2" type="ORF">GCM10008938_17430</name>
</gene>
<dbReference type="Proteomes" id="UP000632222">
    <property type="component" value="Unassembled WGS sequence"/>
</dbReference>
<reference evidence="3" key="1">
    <citation type="journal article" date="2019" name="Int. J. Syst. Evol. Microbiol.">
        <title>The Global Catalogue of Microorganisms (GCM) 10K type strain sequencing project: providing services to taxonomists for standard genome sequencing and annotation.</title>
        <authorList>
            <consortium name="The Broad Institute Genomics Platform"/>
            <consortium name="The Broad Institute Genome Sequencing Center for Infectious Disease"/>
            <person name="Wu L."/>
            <person name="Ma J."/>
        </authorList>
    </citation>
    <scope>NUCLEOTIDE SEQUENCE [LARGE SCALE GENOMIC DNA]</scope>
    <source>
        <strain evidence="3">JCM 14370</strain>
    </source>
</reference>